<name>A0A5C6RJ53_9BACT</name>
<dbReference type="Proteomes" id="UP000321580">
    <property type="component" value="Unassembled WGS sequence"/>
</dbReference>
<dbReference type="OrthoDB" id="708105at2"/>
<accession>A0A5C6RJ53</accession>
<dbReference type="InterPro" id="IPR009282">
    <property type="entry name" value="DUF937"/>
</dbReference>
<evidence type="ECO:0000313" key="1">
    <source>
        <dbReference type="EMBL" id="TXB61382.1"/>
    </source>
</evidence>
<reference evidence="1 2" key="1">
    <citation type="submission" date="2019-08" db="EMBL/GenBank/DDBJ databases">
        <title>Genome of Phaeodactylibacter luteus.</title>
        <authorList>
            <person name="Bowman J.P."/>
        </authorList>
    </citation>
    <scope>NUCLEOTIDE SEQUENCE [LARGE SCALE GENOMIC DNA]</scope>
    <source>
        <strain evidence="1 2">KCTC 42180</strain>
    </source>
</reference>
<comment type="caution">
    <text evidence="1">The sequence shown here is derived from an EMBL/GenBank/DDBJ whole genome shotgun (WGS) entry which is preliminary data.</text>
</comment>
<keyword evidence="2" id="KW-1185">Reference proteome</keyword>
<dbReference type="Pfam" id="PF06078">
    <property type="entry name" value="DUF937"/>
    <property type="match status" value="1"/>
</dbReference>
<proteinExistence type="predicted"/>
<evidence type="ECO:0000313" key="2">
    <source>
        <dbReference type="Proteomes" id="UP000321580"/>
    </source>
</evidence>
<dbReference type="EMBL" id="VOOR01000062">
    <property type="protein sequence ID" value="TXB61382.1"/>
    <property type="molecule type" value="Genomic_DNA"/>
</dbReference>
<protein>
    <submittedName>
        <fullName evidence="1">DUF937 domain-containing protein</fullName>
    </submittedName>
</protein>
<sequence>MSLMVPEGACPLCFSSSSSAPLRWACMPAIVVMATSRISAPVVAEGTSSSACSSSPLSQRSTSFKSCHMLLPLGIERARAVNSFSGGDRLLFAKAPSIQKDKHNLLRTPLCRSFNWLHESWPIFHIKTYSRLMDNNLMNLLQGALSPDMVSQLSKQVGGADQEKTAAAASGIITTLMGALAQNAKTTEGAQSLNQALERDHDGSILNDLMGMLSGQQAASGQERMLNGTGILNHVLGNKQSGAVDMISKLSGLEQDKTGSLMAMLAPVVMGALGKAKKEEGLDMAGIASLLSGTVSAQKQQNPTMNLVTQFLDADGDGSIIDDVADMGMKMLSGFLKRKR</sequence>
<dbReference type="AlphaFoldDB" id="A0A5C6RJ53"/>
<organism evidence="1 2">
    <name type="scientific">Phaeodactylibacter luteus</name>
    <dbReference type="NCBI Taxonomy" id="1564516"/>
    <lineage>
        <taxon>Bacteria</taxon>
        <taxon>Pseudomonadati</taxon>
        <taxon>Bacteroidota</taxon>
        <taxon>Saprospiria</taxon>
        <taxon>Saprospirales</taxon>
        <taxon>Haliscomenobacteraceae</taxon>
        <taxon>Phaeodactylibacter</taxon>
    </lineage>
</organism>
<gene>
    <name evidence="1" type="ORF">FRY97_19390</name>
</gene>